<evidence type="ECO:0000256" key="8">
    <source>
        <dbReference type="ARBA" id="ARBA00023242"/>
    </source>
</evidence>
<keyword evidence="3" id="KW-0678">Repressor</keyword>
<dbReference type="PANTHER" id="PTHR12081:SF25">
    <property type="entry name" value="TRANSCRIPTION FACTOR E2F7"/>
    <property type="match status" value="1"/>
</dbReference>
<comment type="function">
    <text evidence="11">Atypical E2F transcription factor that participates in various processes such as angiogenesis and polyploidization of specialized cells. Mainly acts as a transcription repressor that binds DNA independently of DP proteins and specifically recognizes the E2 recognition site 5'-TTTC[CG]CGC-3'. Directly represses transcription of classical E2F transcription factors such as e2f1. Acts as a regulator of S-phase by recognizing and binding the E2-related site 5'-TTCCCGCC-3' and mediating repression of G1/S-regulated genes. Acts as a promoter of sprouting angiogenesis, possibly by acting as a transcription activator and promoting expression of vegfa.</text>
</comment>
<evidence type="ECO:0000256" key="11">
    <source>
        <dbReference type="ARBA" id="ARBA00058973"/>
    </source>
</evidence>
<accession>A0A9Q1DGC9</accession>
<feature type="compositionally biased region" description="Basic and acidic residues" evidence="13">
    <location>
        <begin position="573"/>
        <end position="593"/>
    </location>
</feature>
<feature type="region of interest" description="Disordered" evidence="13">
    <location>
        <begin position="542"/>
        <end position="638"/>
    </location>
</feature>
<dbReference type="GO" id="GO:0045892">
    <property type="term" value="P:negative regulation of DNA-templated transcription"/>
    <property type="evidence" value="ECO:0007669"/>
    <property type="project" value="UniProtKB-ARBA"/>
</dbReference>
<feature type="compositionally biased region" description="Low complexity" evidence="13">
    <location>
        <begin position="495"/>
        <end position="510"/>
    </location>
</feature>
<feature type="compositionally biased region" description="Polar residues" evidence="13">
    <location>
        <begin position="243"/>
        <end position="257"/>
    </location>
</feature>
<evidence type="ECO:0000259" key="14">
    <source>
        <dbReference type="SMART" id="SM01372"/>
    </source>
</evidence>
<dbReference type="Proteomes" id="UP001152803">
    <property type="component" value="Unassembled WGS sequence"/>
</dbReference>
<name>A0A9Q1DGC9_CONCO</name>
<feature type="region of interest" description="Disordered" evidence="13">
    <location>
        <begin position="19"/>
        <end position="64"/>
    </location>
</feature>
<dbReference type="GO" id="GO:0090575">
    <property type="term" value="C:RNA polymerase II transcription regulator complex"/>
    <property type="evidence" value="ECO:0007669"/>
    <property type="project" value="TreeGrafter"/>
</dbReference>
<evidence type="ECO:0000313" key="16">
    <source>
        <dbReference type="Proteomes" id="UP001152803"/>
    </source>
</evidence>
<reference evidence="15" key="1">
    <citation type="journal article" date="2023" name="Science">
        <title>Genome structures resolve the early diversification of teleost fishes.</title>
        <authorList>
            <person name="Parey E."/>
            <person name="Louis A."/>
            <person name="Montfort J."/>
            <person name="Bouchez O."/>
            <person name="Roques C."/>
            <person name="Iampietro C."/>
            <person name="Lluch J."/>
            <person name="Castinel A."/>
            <person name="Donnadieu C."/>
            <person name="Desvignes T."/>
            <person name="Floi Bucao C."/>
            <person name="Jouanno E."/>
            <person name="Wen M."/>
            <person name="Mejri S."/>
            <person name="Dirks R."/>
            <person name="Jansen H."/>
            <person name="Henkel C."/>
            <person name="Chen W.J."/>
            <person name="Zahm M."/>
            <person name="Cabau C."/>
            <person name="Klopp C."/>
            <person name="Thompson A.W."/>
            <person name="Robinson-Rechavi M."/>
            <person name="Braasch I."/>
            <person name="Lecointre G."/>
            <person name="Bobe J."/>
            <person name="Postlethwait J.H."/>
            <person name="Berthelot C."/>
            <person name="Roest Crollius H."/>
            <person name="Guiguen Y."/>
        </authorList>
    </citation>
    <scope>NUCLEOTIDE SEQUENCE</scope>
    <source>
        <strain evidence="15">Concon-B</strain>
    </source>
</reference>
<feature type="compositionally biased region" description="Polar residues" evidence="13">
    <location>
        <begin position="599"/>
        <end position="609"/>
    </location>
</feature>
<gene>
    <name evidence="15" type="ORF">COCON_G00118860</name>
</gene>
<comment type="similarity">
    <text evidence="2 12">Belongs to the E2F/DP family.</text>
</comment>
<feature type="compositionally biased region" description="Polar residues" evidence="13">
    <location>
        <begin position="770"/>
        <end position="789"/>
    </location>
</feature>
<keyword evidence="6" id="KW-0010">Activator</keyword>
<dbReference type="Pfam" id="PF02319">
    <property type="entry name" value="WHD_E2F_TDP"/>
    <property type="match status" value="2"/>
</dbReference>
<feature type="region of interest" description="Disordered" evidence="13">
    <location>
        <begin position="729"/>
        <end position="809"/>
    </location>
</feature>
<evidence type="ECO:0000256" key="4">
    <source>
        <dbReference type="ARBA" id="ARBA00023015"/>
    </source>
</evidence>
<dbReference type="InterPro" id="IPR036390">
    <property type="entry name" value="WH_DNA-bd_sf"/>
</dbReference>
<comment type="caution">
    <text evidence="15">The sequence shown here is derived from an EMBL/GenBank/DDBJ whole genome shotgun (WGS) entry which is preliminary data.</text>
</comment>
<evidence type="ECO:0000256" key="2">
    <source>
        <dbReference type="ARBA" id="ARBA00010940"/>
    </source>
</evidence>
<dbReference type="GO" id="GO:0001946">
    <property type="term" value="P:lymphangiogenesis"/>
    <property type="evidence" value="ECO:0007669"/>
    <property type="project" value="UniProtKB-ARBA"/>
</dbReference>
<dbReference type="SMART" id="SM01372">
    <property type="entry name" value="E2F_TDP"/>
    <property type="match status" value="2"/>
</dbReference>
<dbReference type="GO" id="GO:0008045">
    <property type="term" value="P:motor neuron axon guidance"/>
    <property type="evidence" value="ECO:0007669"/>
    <property type="project" value="UniProtKB-ARBA"/>
</dbReference>
<proteinExistence type="inferred from homology"/>
<dbReference type="SUPFAM" id="SSF46785">
    <property type="entry name" value="Winged helix' DNA-binding domain"/>
    <property type="match status" value="2"/>
</dbReference>
<evidence type="ECO:0000313" key="15">
    <source>
        <dbReference type="EMBL" id="KAJ8269279.1"/>
    </source>
</evidence>
<dbReference type="GO" id="GO:0002040">
    <property type="term" value="P:sprouting angiogenesis"/>
    <property type="evidence" value="ECO:0007669"/>
    <property type="project" value="UniProtKB-ARBA"/>
</dbReference>
<dbReference type="PANTHER" id="PTHR12081">
    <property type="entry name" value="TRANSCRIPTION FACTOR E2F"/>
    <property type="match status" value="1"/>
</dbReference>
<evidence type="ECO:0000256" key="13">
    <source>
        <dbReference type="SAM" id="MobiDB-lite"/>
    </source>
</evidence>
<keyword evidence="5 12" id="KW-0238">DNA-binding</keyword>
<dbReference type="FunFam" id="1.10.10.10:FF:000073">
    <property type="entry name" value="E2F transcription factor 8"/>
    <property type="match status" value="1"/>
</dbReference>
<dbReference type="Gene3D" id="1.10.10.10">
    <property type="entry name" value="Winged helix-like DNA-binding domain superfamily/Winged helix DNA-binding domain"/>
    <property type="match status" value="2"/>
</dbReference>
<feature type="compositionally biased region" description="Basic and acidic residues" evidence="13">
    <location>
        <begin position="799"/>
        <end position="809"/>
    </location>
</feature>
<evidence type="ECO:0000256" key="9">
    <source>
        <dbReference type="ARBA" id="ARBA00023306"/>
    </source>
</evidence>
<feature type="compositionally biased region" description="Polar residues" evidence="13">
    <location>
        <begin position="401"/>
        <end position="410"/>
    </location>
</feature>
<keyword evidence="16" id="KW-1185">Reference proteome</keyword>
<dbReference type="InterPro" id="IPR036388">
    <property type="entry name" value="WH-like_DNA-bd_sf"/>
</dbReference>
<evidence type="ECO:0000256" key="1">
    <source>
        <dbReference type="ARBA" id="ARBA00004123"/>
    </source>
</evidence>
<feature type="domain" description="E2F/DP family winged-helix DNA-binding" evidence="14">
    <location>
        <begin position="144"/>
        <end position="213"/>
    </location>
</feature>
<feature type="domain" description="E2F/DP family winged-helix DNA-binding" evidence="14">
    <location>
        <begin position="268"/>
        <end position="353"/>
    </location>
</feature>
<dbReference type="OrthoDB" id="5318at2759"/>
<dbReference type="AlphaFoldDB" id="A0A9Q1DGC9"/>
<feature type="region of interest" description="Disordered" evidence="13">
    <location>
        <begin position="495"/>
        <end position="524"/>
    </location>
</feature>
<organism evidence="15 16">
    <name type="scientific">Conger conger</name>
    <name type="common">Conger eel</name>
    <name type="synonym">Muraena conger</name>
    <dbReference type="NCBI Taxonomy" id="82655"/>
    <lineage>
        <taxon>Eukaryota</taxon>
        <taxon>Metazoa</taxon>
        <taxon>Chordata</taxon>
        <taxon>Craniata</taxon>
        <taxon>Vertebrata</taxon>
        <taxon>Euteleostomi</taxon>
        <taxon>Actinopterygii</taxon>
        <taxon>Neopterygii</taxon>
        <taxon>Teleostei</taxon>
        <taxon>Anguilliformes</taxon>
        <taxon>Congridae</taxon>
        <taxon>Conger</taxon>
    </lineage>
</organism>
<dbReference type="GO" id="GO:0045944">
    <property type="term" value="P:positive regulation of transcription by RNA polymerase II"/>
    <property type="evidence" value="ECO:0007669"/>
    <property type="project" value="UniProtKB-ARBA"/>
</dbReference>
<feature type="region of interest" description="Disordered" evidence="13">
    <location>
        <begin position="401"/>
        <end position="431"/>
    </location>
</feature>
<dbReference type="InterPro" id="IPR015633">
    <property type="entry name" value="E2F"/>
</dbReference>
<evidence type="ECO:0000256" key="6">
    <source>
        <dbReference type="ARBA" id="ARBA00023159"/>
    </source>
</evidence>
<evidence type="ECO:0000256" key="5">
    <source>
        <dbReference type="ARBA" id="ARBA00023125"/>
    </source>
</evidence>
<evidence type="ECO:0000256" key="10">
    <source>
        <dbReference type="ARBA" id="ARBA00039675"/>
    </source>
</evidence>
<dbReference type="EMBL" id="JAFJMO010000008">
    <property type="protein sequence ID" value="KAJ8269279.1"/>
    <property type="molecule type" value="Genomic_DNA"/>
</dbReference>
<keyword evidence="8 12" id="KW-0539">Nucleus</keyword>
<keyword evidence="9" id="KW-0131">Cell cycle</keyword>
<dbReference type="GO" id="GO:0000978">
    <property type="term" value="F:RNA polymerase II cis-regulatory region sequence-specific DNA binding"/>
    <property type="evidence" value="ECO:0007669"/>
    <property type="project" value="InterPro"/>
</dbReference>
<evidence type="ECO:0000256" key="12">
    <source>
        <dbReference type="RuleBase" id="RU003796"/>
    </source>
</evidence>
<feature type="compositionally biased region" description="Basic and acidic residues" evidence="13">
    <location>
        <begin position="30"/>
        <end position="49"/>
    </location>
</feature>
<feature type="region of interest" description="Disordered" evidence="13">
    <location>
        <begin position="243"/>
        <end position="270"/>
    </location>
</feature>
<comment type="subcellular location">
    <subcellularLocation>
        <location evidence="1 12">Nucleus</location>
    </subcellularLocation>
</comment>
<dbReference type="FunFam" id="1.10.10.10:FF:000100">
    <property type="entry name" value="E2F transcription factor 8"/>
    <property type="match status" value="1"/>
</dbReference>
<dbReference type="GO" id="GO:0000981">
    <property type="term" value="F:DNA-binding transcription factor activity, RNA polymerase II-specific"/>
    <property type="evidence" value="ECO:0007669"/>
    <property type="project" value="TreeGrafter"/>
</dbReference>
<evidence type="ECO:0000256" key="7">
    <source>
        <dbReference type="ARBA" id="ARBA00023163"/>
    </source>
</evidence>
<keyword evidence="4 12" id="KW-0805">Transcription regulation</keyword>
<sequence>MDTECLTLRDLKSVTSRTSITDMDDEEGNVEQKENIFTDRRKATPHKSDLGSAGLGSKKGFTPEQINVTPIKPLERALPEPWTPTTNLKVLISAISPDIRDREMKKILFRPIENGCEETTTLEDPGQFDAPDDGVDEFEKPPSRKQKSLGLLCERFLSLYPDYPASSEMTSISLDEVASSLGVERRRIYDIVNVLESLMLVSRVAKNHYLWHGRRELRQTLSGLQDLGKQQGYHLQIQQLRHCTHRPSAQPTEQSADPDTASGAANRRKEKSLRIMSQKFVMLFLVSETLTVTLDIAAKILIEESQDSASHSKYKTKVRRLYDIANVLTSLGLIQKVHVKEERGRKPAFKWIGPAEFHSAEGLEAVAVVSHAESQVAISCGGRQRLARHASFNMAPTSVIAQRQVSSAPSSPRRDRTGKISEPVDYSRRTGSSSAVCRLQFGDNLGSGGPRSLTPKTAPVTPGPVLPPMAIPIHQDILYRLRPETLLPRLYTTAPQAFSPAPSPMASNPPQDDWEPRPQHPPLYLQNLPQASVVLLCGSAALGQGQRSPTSREGVLGKRKMVEEKEEEEEEGREVKRDRQGLMKEETSKKRDDTDGESESSLKTCSPRTSPGHAPQHPATQRQEEAPPRDVAPPSHYLYVPNSAGMNGLNFLLSPGSAPGGLALSQGGMSALALPYVLVPTSALSAYPLVARGVPGPCADAQGGISFGVPTVVSPAQFVVGGGSFAVAGAPGFPPPEQTPQTHSPREPRQTPALPRMDPQTPLTPKEFSVPTSQAFFQTPGTEDTTNPPTARRRGSAQRRLDVGHPPAD</sequence>
<protein>
    <recommendedName>
        <fullName evidence="10">Transcription factor E2F7</fullName>
    </recommendedName>
</protein>
<keyword evidence="7 12" id="KW-0804">Transcription</keyword>
<dbReference type="InterPro" id="IPR003316">
    <property type="entry name" value="E2F_WHTH_DNA-bd_dom"/>
</dbReference>
<evidence type="ECO:0000256" key="3">
    <source>
        <dbReference type="ARBA" id="ARBA00022491"/>
    </source>
</evidence>